<dbReference type="EMBL" id="LAZR01066206">
    <property type="protein sequence ID" value="KKK54035.1"/>
    <property type="molecule type" value="Genomic_DNA"/>
</dbReference>
<evidence type="ECO:0000313" key="1">
    <source>
        <dbReference type="EMBL" id="KKK54035.1"/>
    </source>
</evidence>
<dbReference type="InterPro" id="IPR036086">
    <property type="entry name" value="ParB/Sulfiredoxin_sf"/>
</dbReference>
<sequence length="298" mass="34026">MSKTRTYLFHEISSYLPLMEGEEFDALVEDIRQFGQIEPTVLFEGKLIDGRNRYRACQILNIELIAREWKPSELISMSPLQFVISENIIRRHLNTAQKSEIGLLLLEEEEKLAKERTKEIGKLTGHLSKEKKGVSEDSDTSKRINEIKSKMGEGKSVDIVGAKIKIHGTTLSKAKKIKKVAEEDKNIAEAWEDAKRGKSSLDAVYKKVQTKETIEKLEDPEIKKEMSKSKPRITIKEAEELDKMEDKEVVKAVLQLKSKITVEEAKEVSKLSIDIRKELLKEKPKITLEEAKEVAKLP</sequence>
<comment type="caution">
    <text evidence="1">The sequence shown here is derived from an EMBL/GenBank/DDBJ whole genome shotgun (WGS) entry which is preliminary data.</text>
</comment>
<dbReference type="SUPFAM" id="SSF110849">
    <property type="entry name" value="ParB/Sulfiredoxin"/>
    <property type="match status" value="1"/>
</dbReference>
<proteinExistence type="predicted"/>
<dbReference type="Gene3D" id="3.90.1530.10">
    <property type="entry name" value="Conserved hypothetical protein from pyrococcus furiosus pfu- 392566-001, ParB domain"/>
    <property type="match status" value="1"/>
</dbReference>
<feature type="non-terminal residue" evidence="1">
    <location>
        <position position="298"/>
    </location>
</feature>
<gene>
    <name evidence="1" type="ORF">LCGC14_3088780</name>
</gene>
<evidence type="ECO:0008006" key="2">
    <source>
        <dbReference type="Google" id="ProtNLM"/>
    </source>
</evidence>
<protein>
    <recommendedName>
        <fullName evidence="2">ParB/Sulfiredoxin domain-containing protein</fullName>
    </recommendedName>
</protein>
<reference evidence="1" key="1">
    <citation type="journal article" date="2015" name="Nature">
        <title>Complex archaea that bridge the gap between prokaryotes and eukaryotes.</title>
        <authorList>
            <person name="Spang A."/>
            <person name="Saw J.H."/>
            <person name="Jorgensen S.L."/>
            <person name="Zaremba-Niedzwiedzka K."/>
            <person name="Martijn J."/>
            <person name="Lind A.E."/>
            <person name="van Eijk R."/>
            <person name="Schleper C."/>
            <person name="Guy L."/>
            <person name="Ettema T.J."/>
        </authorList>
    </citation>
    <scope>NUCLEOTIDE SEQUENCE</scope>
</reference>
<dbReference type="AlphaFoldDB" id="A0A0F8WZT6"/>
<name>A0A0F8WZT6_9ZZZZ</name>
<organism evidence="1">
    <name type="scientific">marine sediment metagenome</name>
    <dbReference type="NCBI Taxonomy" id="412755"/>
    <lineage>
        <taxon>unclassified sequences</taxon>
        <taxon>metagenomes</taxon>
        <taxon>ecological metagenomes</taxon>
    </lineage>
</organism>
<accession>A0A0F8WZT6</accession>